<evidence type="ECO:0000259" key="5">
    <source>
        <dbReference type="PROSITE" id="PS50404"/>
    </source>
</evidence>
<comment type="similarity">
    <text evidence="1">Belongs to the GST superfamily. Phi family.</text>
</comment>
<dbReference type="CDD" id="cd03053">
    <property type="entry name" value="GST_N_Phi"/>
    <property type="match status" value="1"/>
</dbReference>
<evidence type="ECO:0000256" key="1">
    <source>
        <dbReference type="ARBA" id="ARBA00010128"/>
    </source>
</evidence>
<dbReference type="PANTHER" id="PTHR43900:SF72">
    <property type="entry name" value="GLUTATHIONE S-TRANSFERASE F13"/>
    <property type="match status" value="1"/>
</dbReference>
<dbReference type="InterPro" id="IPR040079">
    <property type="entry name" value="Glutathione_S-Trfase"/>
</dbReference>
<evidence type="ECO:0000256" key="4">
    <source>
        <dbReference type="ARBA" id="ARBA00047960"/>
    </source>
</evidence>
<dbReference type="SFLD" id="SFLDG01154">
    <property type="entry name" value="Main.5:_Phi-like"/>
    <property type="match status" value="1"/>
</dbReference>
<keyword evidence="8" id="KW-1185">Reference proteome</keyword>
<dbReference type="GO" id="GO:0006749">
    <property type="term" value="P:glutathione metabolic process"/>
    <property type="evidence" value="ECO:0007669"/>
    <property type="project" value="TreeGrafter"/>
</dbReference>
<dbReference type="SUPFAM" id="SSF52833">
    <property type="entry name" value="Thioredoxin-like"/>
    <property type="match status" value="1"/>
</dbReference>
<dbReference type="FunFam" id="3.40.30.10:FF:000016">
    <property type="entry name" value="Glutathione S-transferase F2"/>
    <property type="match status" value="1"/>
</dbReference>
<comment type="catalytic activity">
    <reaction evidence="4">
        <text>RX + glutathione = an S-substituted glutathione + a halide anion + H(+)</text>
        <dbReference type="Rhea" id="RHEA:16437"/>
        <dbReference type="ChEBI" id="CHEBI:15378"/>
        <dbReference type="ChEBI" id="CHEBI:16042"/>
        <dbReference type="ChEBI" id="CHEBI:17792"/>
        <dbReference type="ChEBI" id="CHEBI:57925"/>
        <dbReference type="ChEBI" id="CHEBI:90779"/>
        <dbReference type="EC" id="2.5.1.18"/>
    </reaction>
</comment>
<accession>A0AAW1KZT0</accession>
<comment type="caution">
    <text evidence="7">The sequence shown here is derived from an EMBL/GenBank/DDBJ whole genome shotgun (WGS) entry which is preliminary data.</text>
</comment>
<dbReference type="GO" id="GO:0009407">
    <property type="term" value="P:toxin catabolic process"/>
    <property type="evidence" value="ECO:0007669"/>
    <property type="project" value="UniProtKB-ARBA"/>
</dbReference>
<dbReference type="PANTHER" id="PTHR43900">
    <property type="entry name" value="GLUTATHIONE S-TRANSFERASE RHO"/>
    <property type="match status" value="1"/>
</dbReference>
<dbReference type="InterPro" id="IPR004045">
    <property type="entry name" value="Glutathione_S-Trfase_N"/>
</dbReference>
<dbReference type="Pfam" id="PF00043">
    <property type="entry name" value="GST_C"/>
    <property type="match status" value="1"/>
</dbReference>
<dbReference type="Proteomes" id="UP001443914">
    <property type="component" value="Unassembled WGS sequence"/>
</dbReference>
<dbReference type="PROSITE" id="PS50405">
    <property type="entry name" value="GST_CTER"/>
    <property type="match status" value="1"/>
</dbReference>
<dbReference type="CDD" id="cd03187">
    <property type="entry name" value="GST_C_Phi"/>
    <property type="match status" value="1"/>
</dbReference>
<proteinExistence type="inferred from homology"/>
<evidence type="ECO:0000313" key="7">
    <source>
        <dbReference type="EMBL" id="KAK9726278.1"/>
    </source>
</evidence>
<dbReference type="SFLD" id="SFLDS00019">
    <property type="entry name" value="Glutathione_Transferase_(cytos"/>
    <property type="match status" value="1"/>
</dbReference>
<dbReference type="InterPro" id="IPR010987">
    <property type="entry name" value="Glutathione-S-Trfase_C-like"/>
</dbReference>
<dbReference type="SFLD" id="SFLDG00358">
    <property type="entry name" value="Main_(cytGST)"/>
    <property type="match status" value="1"/>
</dbReference>
<keyword evidence="3" id="KW-0808">Transferase</keyword>
<feature type="domain" description="GST C-terminal" evidence="6">
    <location>
        <begin position="91"/>
        <end position="218"/>
    </location>
</feature>
<evidence type="ECO:0000256" key="3">
    <source>
        <dbReference type="ARBA" id="ARBA00022679"/>
    </source>
</evidence>
<dbReference type="InterPro" id="IPR004046">
    <property type="entry name" value="GST_C"/>
</dbReference>
<organism evidence="7 8">
    <name type="scientific">Saponaria officinalis</name>
    <name type="common">Common soapwort</name>
    <name type="synonym">Lychnis saponaria</name>
    <dbReference type="NCBI Taxonomy" id="3572"/>
    <lineage>
        <taxon>Eukaryota</taxon>
        <taxon>Viridiplantae</taxon>
        <taxon>Streptophyta</taxon>
        <taxon>Embryophyta</taxon>
        <taxon>Tracheophyta</taxon>
        <taxon>Spermatophyta</taxon>
        <taxon>Magnoliopsida</taxon>
        <taxon>eudicotyledons</taxon>
        <taxon>Gunneridae</taxon>
        <taxon>Pentapetalae</taxon>
        <taxon>Caryophyllales</taxon>
        <taxon>Caryophyllaceae</taxon>
        <taxon>Caryophylleae</taxon>
        <taxon>Saponaria</taxon>
    </lineage>
</organism>
<dbReference type="PROSITE" id="PS50404">
    <property type="entry name" value="GST_NTER"/>
    <property type="match status" value="1"/>
</dbReference>
<dbReference type="SUPFAM" id="SSF47616">
    <property type="entry name" value="GST C-terminal domain-like"/>
    <property type="match status" value="1"/>
</dbReference>
<reference evidence="7" key="1">
    <citation type="submission" date="2024-03" db="EMBL/GenBank/DDBJ databases">
        <title>WGS assembly of Saponaria officinalis var. Norfolk2.</title>
        <authorList>
            <person name="Jenkins J."/>
            <person name="Shu S."/>
            <person name="Grimwood J."/>
            <person name="Barry K."/>
            <person name="Goodstein D."/>
            <person name="Schmutz J."/>
            <person name="Leebens-Mack J."/>
            <person name="Osbourn A."/>
        </authorList>
    </citation>
    <scope>NUCLEOTIDE SEQUENCE [LARGE SCALE GENOMIC DNA]</scope>
    <source>
        <strain evidence="7">JIC</strain>
    </source>
</reference>
<dbReference type="EC" id="2.5.1.18" evidence="2"/>
<dbReference type="InterPro" id="IPR036249">
    <property type="entry name" value="Thioredoxin-like_sf"/>
</dbReference>
<evidence type="ECO:0000259" key="6">
    <source>
        <dbReference type="PROSITE" id="PS50405"/>
    </source>
</evidence>
<dbReference type="GO" id="GO:0004364">
    <property type="term" value="F:glutathione transferase activity"/>
    <property type="evidence" value="ECO:0007669"/>
    <property type="project" value="UniProtKB-EC"/>
</dbReference>
<gene>
    <name evidence="7" type="ORF">RND81_05G203400</name>
</gene>
<dbReference type="GO" id="GO:0005737">
    <property type="term" value="C:cytoplasm"/>
    <property type="evidence" value="ECO:0007669"/>
    <property type="project" value="TreeGrafter"/>
</dbReference>
<dbReference type="InterPro" id="IPR036282">
    <property type="entry name" value="Glutathione-S-Trfase_C_sf"/>
</dbReference>
<protein>
    <recommendedName>
        <fullName evidence="2">glutathione transferase</fullName>
        <ecNumber evidence="2">2.5.1.18</ecNumber>
    </recommendedName>
</protein>
<evidence type="ECO:0000256" key="2">
    <source>
        <dbReference type="ARBA" id="ARBA00012452"/>
    </source>
</evidence>
<dbReference type="Pfam" id="PF02798">
    <property type="entry name" value="GST_N"/>
    <property type="match status" value="1"/>
</dbReference>
<feature type="domain" description="GST N-terminal" evidence="5">
    <location>
        <begin position="1"/>
        <end position="82"/>
    </location>
</feature>
<evidence type="ECO:0000313" key="8">
    <source>
        <dbReference type="Proteomes" id="UP001443914"/>
    </source>
</evidence>
<dbReference type="FunFam" id="1.20.1050.10:FF:000004">
    <property type="entry name" value="Glutathione S-transferase F2"/>
    <property type="match status" value="1"/>
</dbReference>
<sequence length="218" mass="25245">MVVKLYGLPMSICTTRAMICLHEMNVEFEFVPINLFTSEHKLSSFLSKNPFGQIPALEDEDLTIFESRAITSYIANKYKTNTTIDLLRQEDLKQSTLVKVWCEVEAHQYDTVLQPIIYQLFVAPVQGNLPNQTIIEENITKLEKVLDIYEEKLGCTKYLAGDYYTLADLNHLSCTHYFMKTPYASLFRSRPRVMAWWDDISSRDAFLKVEQGMKFGDI</sequence>
<dbReference type="InterPro" id="IPR034347">
    <property type="entry name" value="GST_Phi_C"/>
</dbReference>
<name>A0AAW1KZT0_SAPOF</name>
<dbReference type="Gene3D" id="1.20.1050.10">
    <property type="match status" value="1"/>
</dbReference>
<dbReference type="Gene3D" id="3.40.30.10">
    <property type="entry name" value="Glutaredoxin"/>
    <property type="match status" value="1"/>
</dbReference>
<dbReference type="EMBL" id="JBDFQZ010000005">
    <property type="protein sequence ID" value="KAK9726278.1"/>
    <property type="molecule type" value="Genomic_DNA"/>
</dbReference>
<dbReference type="AlphaFoldDB" id="A0AAW1KZT0"/>
<dbReference type="GO" id="GO:0043295">
    <property type="term" value="F:glutathione binding"/>
    <property type="evidence" value="ECO:0007669"/>
    <property type="project" value="TreeGrafter"/>
</dbReference>